<dbReference type="EMBL" id="CM039439">
    <property type="protein sequence ID" value="KAI4296551.1"/>
    <property type="molecule type" value="Genomic_DNA"/>
</dbReference>
<dbReference type="Proteomes" id="UP000828941">
    <property type="component" value="Chromosome 14"/>
</dbReference>
<reference evidence="1 2" key="1">
    <citation type="journal article" date="2022" name="DNA Res.">
        <title>Chromosomal-level genome assembly of the orchid tree Bauhinia variegata (Leguminosae; Cercidoideae) supports the allotetraploid origin hypothesis of Bauhinia.</title>
        <authorList>
            <person name="Zhong Y."/>
            <person name="Chen Y."/>
            <person name="Zheng D."/>
            <person name="Pang J."/>
            <person name="Liu Y."/>
            <person name="Luo S."/>
            <person name="Meng S."/>
            <person name="Qian L."/>
            <person name="Wei D."/>
            <person name="Dai S."/>
            <person name="Zhou R."/>
        </authorList>
    </citation>
    <scope>NUCLEOTIDE SEQUENCE [LARGE SCALE GENOMIC DNA]</scope>
    <source>
        <strain evidence="1">BV-YZ2020</strain>
    </source>
</reference>
<comment type="caution">
    <text evidence="1">The sequence shown here is derived from an EMBL/GenBank/DDBJ whole genome shotgun (WGS) entry which is preliminary data.</text>
</comment>
<keyword evidence="2" id="KW-1185">Reference proteome</keyword>
<name>A0ACB9KH90_BAUVA</name>
<proteinExistence type="predicted"/>
<accession>A0ACB9KH90</accession>
<protein>
    <submittedName>
        <fullName evidence="1">Uncharacterized protein</fullName>
    </submittedName>
</protein>
<organism evidence="1 2">
    <name type="scientific">Bauhinia variegata</name>
    <name type="common">Purple orchid tree</name>
    <name type="synonym">Phanera variegata</name>
    <dbReference type="NCBI Taxonomy" id="167791"/>
    <lineage>
        <taxon>Eukaryota</taxon>
        <taxon>Viridiplantae</taxon>
        <taxon>Streptophyta</taxon>
        <taxon>Embryophyta</taxon>
        <taxon>Tracheophyta</taxon>
        <taxon>Spermatophyta</taxon>
        <taxon>Magnoliopsida</taxon>
        <taxon>eudicotyledons</taxon>
        <taxon>Gunneridae</taxon>
        <taxon>Pentapetalae</taxon>
        <taxon>rosids</taxon>
        <taxon>fabids</taxon>
        <taxon>Fabales</taxon>
        <taxon>Fabaceae</taxon>
        <taxon>Cercidoideae</taxon>
        <taxon>Cercideae</taxon>
        <taxon>Bauhiniinae</taxon>
        <taxon>Bauhinia</taxon>
    </lineage>
</organism>
<sequence>MAHIIYWLVMKQKQARRKHSKYPSTINLQDTPSIKELESRQNLDLPFFDLSNIAEATNNFSPDNKLGQGGFGSVYKGILSNGLVIVVKRLSISSGQGIEEFKNEFALIAKLQHRNLVRIVGYCI</sequence>
<gene>
    <name evidence="1" type="ORF">L6164_036500</name>
</gene>
<evidence type="ECO:0000313" key="1">
    <source>
        <dbReference type="EMBL" id="KAI4296551.1"/>
    </source>
</evidence>
<evidence type="ECO:0000313" key="2">
    <source>
        <dbReference type="Proteomes" id="UP000828941"/>
    </source>
</evidence>